<dbReference type="STRING" id="1742972.COMA1_11470"/>
<reference evidence="4 5" key="1">
    <citation type="submission" date="2015-10" db="EMBL/GenBank/DDBJ databases">
        <authorList>
            <person name="Gilbert D.G."/>
        </authorList>
    </citation>
    <scope>NUCLEOTIDE SEQUENCE [LARGE SCALE GENOMIC DNA]</scope>
    <source>
        <strain evidence="4">COMA1</strain>
    </source>
</reference>
<dbReference type="EMBL" id="CZQA01000001">
    <property type="protein sequence ID" value="CUS34014.1"/>
    <property type="molecule type" value="Genomic_DNA"/>
</dbReference>
<name>A0A0S4LB45_9BACT</name>
<dbReference type="OrthoDB" id="5292887at2"/>
<dbReference type="PANTHER" id="PTHR44591:SF23">
    <property type="entry name" value="CHEY SUBFAMILY"/>
    <property type="match status" value="1"/>
</dbReference>
<keyword evidence="5" id="KW-1185">Reference proteome</keyword>
<dbReference type="InterPro" id="IPR011006">
    <property type="entry name" value="CheY-like_superfamily"/>
</dbReference>
<protein>
    <submittedName>
        <fullName evidence="4">Response regulator, CheY like</fullName>
    </submittedName>
</protein>
<evidence type="ECO:0000256" key="1">
    <source>
        <dbReference type="ARBA" id="ARBA00022553"/>
    </source>
</evidence>
<dbReference type="Gene3D" id="3.40.50.2300">
    <property type="match status" value="1"/>
</dbReference>
<accession>A0A0S4LB45</accession>
<dbReference type="GO" id="GO:0000160">
    <property type="term" value="P:phosphorelay signal transduction system"/>
    <property type="evidence" value="ECO:0007669"/>
    <property type="project" value="InterPro"/>
</dbReference>
<sequence>MTPRTILVIEDDTSVRVLLSQILEDAGYQTYEAANGREGLEQFRAKPMDLVITDLEMPEMNGLDLILELTRAFLNVKVIAMSGRSPDELQTARLLGARQTFTKPLDLSTVLRAVQYELLH</sequence>
<dbReference type="InterPro" id="IPR001789">
    <property type="entry name" value="Sig_transdc_resp-reg_receiver"/>
</dbReference>
<feature type="domain" description="Response regulatory" evidence="3">
    <location>
        <begin position="5"/>
        <end position="118"/>
    </location>
</feature>
<dbReference type="InterPro" id="IPR050595">
    <property type="entry name" value="Bact_response_regulator"/>
</dbReference>
<dbReference type="PANTHER" id="PTHR44591">
    <property type="entry name" value="STRESS RESPONSE REGULATOR PROTEIN 1"/>
    <property type="match status" value="1"/>
</dbReference>
<keyword evidence="1 2" id="KW-0597">Phosphoprotein</keyword>
<organism evidence="4 5">
    <name type="scientific">Candidatus Nitrospira nitrosa</name>
    <dbReference type="NCBI Taxonomy" id="1742972"/>
    <lineage>
        <taxon>Bacteria</taxon>
        <taxon>Pseudomonadati</taxon>
        <taxon>Nitrospirota</taxon>
        <taxon>Nitrospiria</taxon>
        <taxon>Nitrospirales</taxon>
        <taxon>Nitrospiraceae</taxon>
        <taxon>Nitrospira</taxon>
    </lineage>
</organism>
<dbReference type="SUPFAM" id="SSF52172">
    <property type="entry name" value="CheY-like"/>
    <property type="match status" value="1"/>
</dbReference>
<dbReference type="SMART" id="SM00448">
    <property type="entry name" value="REC"/>
    <property type="match status" value="1"/>
</dbReference>
<gene>
    <name evidence="4" type="ORF">COMA1_11470</name>
</gene>
<evidence type="ECO:0000256" key="2">
    <source>
        <dbReference type="PROSITE-ProRule" id="PRU00169"/>
    </source>
</evidence>
<evidence type="ECO:0000259" key="3">
    <source>
        <dbReference type="PROSITE" id="PS50110"/>
    </source>
</evidence>
<dbReference type="AlphaFoldDB" id="A0A0S4LB45"/>
<dbReference type="Proteomes" id="UP000199032">
    <property type="component" value="Unassembled WGS sequence"/>
</dbReference>
<dbReference type="RefSeq" id="WP_090745758.1">
    <property type="nucleotide sequence ID" value="NZ_CZQA01000001.1"/>
</dbReference>
<proteinExistence type="predicted"/>
<dbReference type="Pfam" id="PF00072">
    <property type="entry name" value="Response_reg"/>
    <property type="match status" value="1"/>
</dbReference>
<dbReference type="PROSITE" id="PS50110">
    <property type="entry name" value="RESPONSE_REGULATORY"/>
    <property type="match status" value="1"/>
</dbReference>
<feature type="modified residue" description="4-aspartylphosphate" evidence="2">
    <location>
        <position position="54"/>
    </location>
</feature>
<evidence type="ECO:0000313" key="4">
    <source>
        <dbReference type="EMBL" id="CUS34014.1"/>
    </source>
</evidence>
<evidence type="ECO:0000313" key="5">
    <source>
        <dbReference type="Proteomes" id="UP000199032"/>
    </source>
</evidence>